<feature type="domain" description="Filamentous haemagglutinin FhaB/tRNA nuclease CdiA-like TPS" evidence="5">
    <location>
        <begin position="36"/>
        <end position="148"/>
    </location>
</feature>
<dbReference type="InterPro" id="IPR012334">
    <property type="entry name" value="Pectin_lyas_fold"/>
</dbReference>
<dbReference type="InterPro" id="IPR041286">
    <property type="entry name" value="MBG_2"/>
</dbReference>
<proteinExistence type="predicted"/>
<dbReference type="InterPro" id="IPR008638">
    <property type="entry name" value="FhaB/CdiA-like_TPS"/>
</dbReference>
<dbReference type="PANTHER" id="PTHR12338:SF8">
    <property type="entry name" value="HEME_HEMOPEXIN-BINDING PROTEIN"/>
    <property type="match status" value="1"/>
</dbReference>
<dbReference type="GO" id="GO:0005576">
    <property type="term" value="C:extracellular region"/>
    <property type="evidence" value="ECO:0007669"/>
    <property type="project" value="UniProtKB-SubCell"/>
</dbReference>
<dbReference type="Proteomes" id="UP000261758">
    <property type="component" value="Plasmid unnamed"/>
</dbReference>
<dbReference type="Gene3D" id="2.160.20.10">
    <property type="entry name" value="Single-stranded right-handed beta-helix, Pectin lyase-like"/>
    <property type="match status" value="1"/>
</dbReference>
<evidence type="ECO:0000256" key="2">
    <source>
        <dbReference type="ARBA" id="ARBA00022525"/>
    </source>
</evidence>
<geneLocation type="plasmid" evidence="6 7">
    <name>unnamed</name>
</geneLocation>
<dbReference type="EMBL" id="CP022760">
    <property type="protein sequence ID" value="AXV84323.1"/>
    <property type="molecule type" value="Genomic_DNA"/>
</dbReference>
<dbReference type="Pfam" id="PF18886">
    <property type="entry name" value="DUF5649"/>
    <property type="match status" value="2"/>
</dbReference>
<evidence type="ECO:0000313" key="7">
    <source>
        <dbReference type="Proteomes" id="UP000261758"/>
    </source>
</evidence>
<dbReference type="RefSeq" id="WP_118870680.1">
    <property type="nucleotide sequence ID" value="NZ_CP022760.1"/>
</dbReference>
<dbReference type="NCBIfam" id="TIGR01901">
    <property type="entry name" value="adhes_NPXG"/>
    <property type="match status" value="1"/>
</dbReference>
<dbReference type="SUPFAM" id="SSF51126">
    <property type="entry name" value="Pectin lyase-like"/>
    <property type="match status" value="1"/>
</dbReference>
<feature type="compositionally biased region" description="Polar residues" evidence="4">
    <location>
        <begin position="1323"/>
        <end position="1337"/>
    </location>
</feature>
<dbReference type="InterPro" id="IPR011050">
    <property type="entry name" value="Pectin_lyase_fold/virulence"/>
</dbReference>
<dbReference type="PANTHER" id="PTHR12338">
    <property type="entry name" value="AUTOTRANSPORTER"/>
    <property type="match status" value="1"/>
</dbReference>
<evidence type="ECO:0000256" key="3">
    <source>
        <dbReference type="ARBA" id="ARBA00022729"/>
    </source>
</evidence>
<gene>
    <name evidence="6" type="ORF">CJO77_22740</name>
</gene>
<organism evidence="6 7">
    <name type="scientific">Ralstonia solanacearum</name>
    <name type="common">Pseudomonas solanacearum</name>
    <dbReference type="NCBI Taxonomy" id="305"/>
    <lineage>
        <taxon>Bacteria</taxon>
        <taxon>Pseudomonadati</taxon>
        <taxon>Pseudomonadota</taxon>
        <taxon>Betaproteobacteria</taxon>
        <taxon>Burkholderiales</taxon>
        <taxon>Burkholderiaceae</taxon>
        <taxon>Ralstonia</taxon>
        <taxon>Ralstonia solanacearum species complex</taxon>
    </lineage>
</organism>
<keyword evidence="3" id="KW-0732">Signal</keyword>
<dbReference type="InterPro" id="IPR043709">
    <property type="entry name" value="DUF5649"/>
</dbReference>
<evidence type="ECO:0000259" key="5">
    <source>
        <dbReference type="SMART" id="SM00912"/>
    </source>
</evidence>
<protein>
    <submittedName>
        <fullName evidence="6">Hemagglutinin</fullName>
    </submittedName>
</protein>
<keyword evidence="6" id="KW-0614">Plasmid</keyword>
<dbReference type="InterPro" id="IPR050909">
    <property type="entry name" value="Bact_Autotransporter_VF"/>
</dbReference>
<evidence type="ECO:0000256" key="1">
    <source>
        <dbReference type="ARBA" id="ARBA00004613"/>
    </source>
</evidence>
<sequence>MWVEVAGHAKCHRDAGWRGACEAAILLGGLIAGASALAAPVGGVVTSGSGGIGQSGATTTITQNTSKLAVDWSSFSIQAGETVNFIQPGAGAIALNRVTGRESSSILGSLNANGTVFILNPNGVLFGSGAQVNVGSLVASTLSLSNADFEAGRYAFSGGSTAGVSNQGTITVPSGGKIALIANHVENAGTLSAPGGSVLLAGTGNVTLTLADGSPLGYTIGQGAARTLVSNGGMIAADGGRVVLTARGLDGLSESVINTTGVVRARTVANHQGTIELAGDPATGVTQVSGQLDASAPEGGSGGLVKVLGAKVGVFDGARIDATGMDGGGTALIGGNNQGTGPEPNAAAAYVAPTAVIDVSAIRRGDGGKLIVWGTDVANVYGTLSANGGAQGGNGGYIETSGHALDTEGIAASVAAGNGGGTGGLWLLDPYNVIISSGTQTGGAFSGNVWTPSANGSLVNTTSIQNVLNSGGSVTITTSGAGTQEGNIALNGNITKTAGGHASLALIADGRITTNASSSSHRTISSTSGALDVSMSARATTSASNTNGIGLRYVDISANGGNISATASGAQSATVAALDLENSTWSTTGSGSITLSGVLPSNGNSQGVYLKSTTLTTASGAITVSGTSGGIATITGTNSNGAALFSTANIGVDLAGANTLQSTGGGDITLSGTATGATATWAGSGVTLAGQNTLVTTGALTINGTASNPVSSVYRNQLSTVAIVGSGSSATNLTGGTVSITGTNSVVGNSSSTSNSNAAVKLDGKVNLTATAGPINISGSNTGGDGVWGSGSGAVSMGAPAFSSININALSLDSVSGYSGFYIGGGSTLTFGTAAPVSITAQSLVSARRALWNKGGLITPGNLSIVATGGAIADDTTHGGYFQVGGTTSINSSGAGNAITLTNSGNAFNGALSLTAGDTTLASSAPLTLGASTVGGALNLTAPGITQSGAVTVSGTTTLNSGNAAIALTNRGNAFNALTVADAAGVNVVNAGALSVTGLASTGDVRLTTLAGDLTSRGNWSVSGGDLTLSAGADSTRGMASGGDVVNQATLAVDAGRTVTVYSGAVDSTVLGGSLAGRAAAGSGNFRYNKQDGDAPGASGIGDGATYIMYRERPTVTVTPTDAANTKVYDGGAANEPALAYTVAGQVNGDSAAQIFTGDLTRATGQNAGSYALALGTLADQLGYQVVLAPNHAFSVTPAPLLVTADNATRAIGQGNPAFSATYTGLVGGQSPQTADLQGALRFFTDASVVSPAGTYTVLPGGLTSNNYRIRYAAGTLSVAPVSLASAMAGSTAGEQPYLGAVVDMQAKARLAGFAAAPDPAEQSETGWRTAATSFNRSAAADPSATGDRPATQK</sequence>
<keyword evidence="2" id="KW-0964">Secreted</keyword>
<comment type="subcellular location">
    <subcellularLocation>
        <location evidence="1">Secreted</location>
    </subcellularLocation>
</comment>
<reference evidence="6 7" key="1">
    <citation type="submission" date="2017-08" db="EMBL/GenBank/DDBJ databases">
        <title>Genome sequences of Ralstonia solanacearum Species Complex (RSSC) isolated from Potato bacterial wilts in Korea.</title>
        <authorList>
            <person name="Cho H."/>
            <person name="Song E.-S."/>
            <person name="Lee Y.K."/>
            <person name="Lee S."/>
            <person name="Lee S.-W."/>
            <person name="Jo A."/>
            <person name="Kim J.-G."/>
            <person name="Hwang I."/>
        </authorList>
    </citation>
    <scope>NUCLEOTIDE SEQUENCE [LARGE SCALE GENOMIC DNA]</scope>
    <source>
        <strain evidence="6 7">T98</strain>
        <plasmid evidence="6 7">unnamed</plasmid>
    </source>
</reference>
<dbReference type="Gene3D" id="3.30.160.710">
    <property type="match status" value="1"/>
</dbReference>
<evidence type="ECO:0000256" key="4">
    <source>
        <dbReference type="SAM" id="MobiDB-lite"/>
    </source>
</evidence>
<dbReference type="Pfam" id="PF18676">
    <property type="entry name" value="MBG_2"/>
    <property type="match status" value="2"/>
</dbReference>
<feature type="region of interest" description="Disordered" evidence="4">
    <location>
        <begin position="1316"/>
        <end position="1354"/>
    </location>
</feature>
<dbReference type="Pfam" id="PF05860">
    <property type="entry name" value="TPS"/>
    <property type="match status" value="1"/>
</dbReference>
<name>A0AAD0SCX6_RALSL</name>
<dbReference type="SMART" id="SM00912">
    <property type="entry name" value="Haemagg_act"/>
    <property type="match status" value="1"/>
</dbReference>
<evidence type="ECO:0000313" key="6">
    <source>
        <dbReference type="EMBL" id="AXV84323.1"/>
    </source>
</evidence>
<accession>A0AAD0SCX6</accession>